<dbReference type="Proteomes" id="UP000178835">
    <property type="component" value="Unassembled WGS sequence"/>
</dbReference>
<comment type="caution">
    <text evidence="1">The sequence shown here is derived from an EMBL/GenBank/DDBJ whole genome shotgun (WGS) entry which is preliminary data.</text>
</comment>
<dbReference type="EMBL" id="MHOH01000017">
    <property type="protein sequence ID" value="OGZ60621.1"/>
    <property type="molecule type" value="Genomic_DNA"/>
</dbReference>
<sequence>MNLFKIIFATALAIILVVSTLVALFGVGRAVNATLRTYILQVEECRYQPRILAPTEEGDKEKVIDQEECKPDYNRAKQDVAEGAGMFIVSAPLAWFMYRQTRRMMEDSK</sequence>
<evidence type="ECO:0000313" key="2">
    <source>
        <dbReference type="Proteomes" id="UP000178835"/>
    </source>
</evidence>
<organism evidence="1 2">
    <name type="scientific">Candidatus Spechtbacteria bacterium RIFCSPLOWO2_01_FULL_43_12</name>
    <dbReference type="NCBI Taxonomy" id="1802162"/>
    <lineage>
        <taxon>Bacteria</taxon>
        <taxon>Candidatus Spechtiibacteriota</taxon>
    </lineage>
</organism>
<accession>A0A1G2HEE5</accession>
<gene>
    <name evidence="1" type="ORF">A2919_01970</name>
</gene>
<reference evidence="1 2" key="1">
    <citation type="journal article" date="2016" name="Nat. Commun.">
        <title>Thousands of microbial genomes shed light on interconnected biogeochemical processes in an aquifer system.</title>
        <authorList>
            <person name="Anantharaman K."/>
            <person name="Brown C.T."/>
            <person name="Hug L.A."/>
            <person name="Sharon I."/>
            <person name="Castelle C.J."/>
            <person name="Probst A.J."/>
            <person name="Thomas B.C."/>
            <person name="Singh A."/>
            <person name="Wilkins M.J."/>
            <person name="Karaoz U."/>
            <person name="Brodie E.L."/>
            <person name="Williams K.H."/>
            <person name="Hubbard S.S."/>
            <person name="Banfield J.F."/>
        </authorList>
    </citation>
    <scope>NUCLEOTIDE SEQUENCE [LARGE SCALE GENOMIC DNA]</scope>
</reference>
<name>A0A1G2HEE5_9BACT</name>
<proteinExistence type="predicted"/>
<dbReference type="AlphaFoldDB" id="A0A1G2HEE5"/>
<evidence type="ECO:0000313" key="1">
    <source>
        <dbReference type="EMBL" id="OGZ60621.1"/>
    </source>
</evidence>
<protein>
    <submittedName>
        <fullName evidence="1">Uncharacterized protein</fullName>
    </submittedName>
</protein>